<dbReference type="SUPFAM" id="SSF55816">
    <property type="entry name" value="5'-nucleotidase (syn. UDP-sugar hydrolase), C-terminal domain"/>
    <property type="match status" value="1"/>
</dbReference>
<keyword evidence="2" id="KW-0547">Nucleotide-binding</keyword>
<proteinExistence type="inferred from homology"/>
<name>A0A0B5ATZ8_9BACL</name>
<dbReference type="GO" id="GO:0009166">
    <property type="term" value="P:nucleotide catabolic process"/>
    <property type="evidence" value="ECO:0007669"/>
    <property type="project" value="InterPro"/>
</dbReference>
<feature type="chain" id="PRO_5039744308" evidence="2">
    <location>
        <begin position="24"/>
        <end position="646"/>
    </location>
</feature>
<feature type="domain" description="5'-Nucleotidase C-terminal" evidence="4">
    <location>
        <begin position="453"/>
        <end position="606"/>
    </location>
</feature>
<dbReference type="Proteomes" id="UP000031449">
    <property type="component" value="Chromosome"/>
</dbReference>
<dbReference type="Gene3D" id="3.60.21.10">
    <property type="match status" value="1"/>
</dbReference>
<dbReference type="InterPro" id="IPR006146">
    <property type="entry name" value="5'-Nucleotdase_CS"/>
</dbReference>
<protein>
    <submittedName>
        <fullName evidence="5">Protein UshA</fullName>
    </submittedName>
</protein>
<evidence type="ECO:0000256" key="2">
    <source>
        <dbReference type="RuleBase" id="RU362119"/>
    </source>
</evidence>
<dbReference type="STRING" id="1508404.JMA_28850"/>
<dbReference type="HOGENOM" id="CLU_005854_7_3_9"/>
<dbReference type="GO" id="GO:0046872">
    <property type="term" value="F:metal ion binding"/>
    <property type="evidence" value="ECO:0007669"/>
    <property type="project" value="InterPro"/>
</dbReference>
<dbReference type="PANTHER" id="PTHR11575:SF24">
    <property type="entry name" value="5'-NUCLEOTIDASE"/>
    <property type="match status" value="1"/>
</dbReference>
<dbReference type="AlphaFoldDB" id="A0A0B5ATZ8"/>
<sequence length="646" mass="70397">MQKQKNKILVTALAAGLTFSAYAGTADANGKKVVKSPVTTEQFIIELVDELGIDLQTSTDLFPGVSEDASVYFEAALRTGILEEEDADGINPDRRITKEQAYTYLVKSLNLKDEYPDKYYKTFRDYRVISDEAEPYIAAAAGLGLVDTSDVTFKPRKFITTEDVNEMFELMDENITVMPILHTNDMHGRITFDEDEGHMGLAKVSTIVNEVRAENPDTLLFDLGDTLHGTALVNNFEGVPAINALTEMSYDAMVPGNHDFNFGHEYLEEVAESAAFPIISANILEDDQNFLDDYTIIERGGQTFGVVGVTATDTAVKTSPKNIEGIVFEDEVERTQDIVDEIEAEVDHIILLSHAGLETDVNIANEVEGVDLILGGHSHDTIETPVKYEHAYVTQAYEYTKAAGHTNLLFAGDELIGVNGFLYRDSEDKEEDAAISDIFVPYEEELAELLEVVVGNTPVVLDGERADVRTQETNLGNLITDAMRSTLDTDIALTNGGGIRASIDEGDVTRGEVEEVLPFVNTLVKMNVTGEQIMAALEHSVRLSPEPNGGFLHISGFSFEYDSSKAPGSRVTEVLVGGEPLDLEAEYTVATNDFTASGGDGYDMFSLNDVVFDSGELLSAVLTEALASGQPIPGVEGRIVDVNVSE</sequence>
<dbReference type="PRINTS" id="PR01607">
    <property type="entry name" value="APYRASEFAMLY"/>
</dbReference>
<keyword evidence="2" id="KW-0378">Hydrolase</keyword>
<dbReference type="CDD" id="cd00845">
    <property type="entry name" value="MPP_UshA_N_like"/>
    <property type="match status" value="1"/>
</dbReference>
<organism evidence="5 6">
    <name type="scientific">Jeotgalibacillus malaysiensis</name>
    <dbReference type="NCBI Taxonomy" id="1508404"/>
    <lineage>
        <taxon>Bacteria</taxon>
        <taxon>Bacillati</taxon>
        <taxon>Bacillota</taxon>
        <taxon>Bacilli</taxon>
        <taxon>Bacillales</taxon>
        <taxon>Caryophanaceae</taxon>
        <taxon>Jeotgalibacillus</taxon>
    </lineage>
</organism>
<dbReference type="SUPFAM" id="SSF56300">
    <property type="entry name" value="Metallo-dependent phosphatases"/>
    <property type="match status" value="1"/>
</dbReference>
<evidence type="ECO:0000256" key="1">
    <source>
        <dbReference type="ARBA" id="ARBA00022729"/>
    </source>
</evidence>
<evidence type="ECO:0000259" key="3">
    <source>
        <dbReference type="Pfam" id="PF00149"/>
    </source>
</evidence>
<dbReference type="PANTHER" id="PTHR11575">
    <property type="entry name" value="5'-NUCLEOTIDASE-RELATED"/>
    <property type="match status" value="1"/>
</dbReference>
<dbReference type="InterPro" id="IPR006179">
    <property type="entry name" value="5_nucleotidase/apyrase"/>
</dbReference>
<dbReference type="KEGG" id="jeo:JMA_28850"/>
<dbReference type="GO" id="GO:0000166">
    <property type="term" value="F:nucleotide binding"/>
    <property type="evidence" value="ECO:0007669"/>
    <property type="project" value="UniProtKB-KW"/>
</dbReference>
<dbReference type="Pfam" id="PF02872">
    <property type="entry name" value="5_nucleotid_C"/>
    <property type="match status" value="1"/>
</dbReference>
<evidence type="ECO:0000259" key="4">
    <source>
        <dbReference type="Pfam" id="PF02872"/>
    </source>
</evidence>
<dbReference type="OrthoDB" id="9801679at2"/>
<dbReference type="PROSITE" id="PS00785">
    <property type="entry name" value="5_NUCLEOTIDASE_1"/>
    <property type="match status" value="1"/>
</dbReference>
<dbReference type="GO" id="GO:0016788">
    <property type="term" value="F:hydrolase activity, acting on ester bonds"/>
    <property type="evidence" value="ECO:0007669"/>
    <property type="project" value="InterPro"/>
</dbReference>
<reference evidence="5 6" key="1">
    <citation type="submission" date="2014-08" db="EMBL/GenBank/DDBJ databases">
        <title>Complete genome of a marine bacteria Jeotgalibacillus malaysiensis.</title>
        <authorList>
            <person name="Yaakop A.S."/>
            <person name="Chan K.-G."/>
            <person name="Goh K.M."/>
        </authorList>
    </citation>
    <scope>NUCLEOTIDE SEQUENCE [LARGE SCALE GENOMIC DNA]</scope>
    <source>
        <strain evidence="5 6">D5</strain>
    </source>
</reference>
<evidence type="ECO:0000313" key="5">
    <source>
        <dbReference type="EMBL" id="AJD92202.1"/>
    </source>
</evidence>
<feature type="signal peptide" evidence="2">
    <location>
        <begin position="1"/>
        <end position="23"/>
    </location>
</feature>
<accession>A0A0B5ATZ8</accession>
<dbReference type="BioCyc" id="JESP1508404:G14D9-12166-MONOMER"/>
<gene>
    <name evidence="5" type="ORF">JMA_28850</name>
</gene>
<comment type="similarity">
    <text evidence="2">Belongs to the 5'-nucleotidase family.</text>
</comment>
<dbReference type="InterPro" id="IPR004843">
    <property type="entry name" value="Calcineurin-like_PHP"/>
</dbReference>
<keyword evidence="1 2" id="KW-0732">Signal</keyword>
<dbReference type="EMBL" id="CP009416">
    <property type="protein sequence ID" value="AJD92202.1"/>
    <property type="molecule type" value="Genomic_DNA"/>
</dbReference>
<dbReference type="Gene3D" id="3.90.780.10">
    <property type="entry name" value="5'-Nucleotidase, C-terminal domain"/>
    <property type="match status" value="1"/>
</dbReference>
<dbReference type="Pfam" id="PF00149">
    <property type="entry name" value="Metallophos"/>
    <property type="match status" value="1"/>
</dbReference>
<dbReference type="InterPro" id="IPR008334">
    <property type="entry name" value="5'-Nucleotdase_C"/>
</dbReference>
<feature type="domain" description="Calcineurin-like phosphoesterase" evidence="3">
    <location>
        <begin position="178"/>
        <end position="379"/>
    </location>
</feature>
<keyword evidence="6" id="KW-1185">Reference proteome</keyword>
<dbReference type="InterPro" id="IPR036907">
    <property type="entry name" value="5'-Nucleotdase_C_sf"/>
</dbReference>
<evidence type="ECO:0000313" key="6">
    <source>
        <dbReference type="Proteomes" id="UP000031449"/>
    </source>
</evidence>
<dbReference type="InterPro" id="IPR029052">
    <property type="entry name" value="Metallo-depent_PP-like"/>
</dbReference>